<dbReference type="SUPFAM" id="SSF56925">
    <property type="entry name" value="OMPA-like"/>
    <property type="match status" value="1"/>
</dbReference>
<evidence type="ECO:0000256" key="1">
    <source>
        <dbReference type="SAM" id="SignalP"/>
    </source>
</evidence>
<dbReference type="Proteomes" id="UP001408594">
    <property type="component" value="Unassembled WGS sequence"/>
</dbReference>
<dbReference type="Gene3D" id="2.40.160.20">
    <property type="match status" value="1"/>
</dbReference>
<dbReference type="PANTHER" id="PTHR36920:SF1">
    <property type="entry name" value="OUTER MEMBRANE PROTEIN W"/>
    <property type="match status" value="1"/>
</dbReference>
<feature type="signal peptide" evidence="1">
    <location>
        <begin position="1"/>
        <end position="22"/>
    </location>
</feature>
<dbReference type="RefSeq" id="WP_345550106.1">
    <property type="nucleotide sequence ID" value="NZ_BAABRT010000009.1"/>
</dbReference>
<keyword evidence="1" id="KW-0732">Signal</keyword>
<name>A0ABP9WRF9_9GAMM</name>
<dbReference type="PANTHER" id="PTHR36920">
    <property type="match status" value="1"/>
</dbReference>
<sequence>MKSAIVGILILTAMLAATTATAEHRAGDFIARIGYGEVNPNDDSGWIRLDGSAVEGTRVYVDSGQSATLTGTWLFADHWGLGIVAALPFKHDLDVAGLPNPAGGPALGKVSLGDIEHLPPTVTLQWFPVCVESWVQPYVGIGVNYTTFFSEDISRTANNYFRDALGATRNASLNLDDSWGLAGELGIDIELGEGSQWLFNAAIWYLDIDTDATISFPTDAGRSRVKVDVDVDPWVYSVGIGYRF</sequence>
<proteinExistence type="predicted"/>
<protein>
    <submittedName>
        <fullName evidence="2">Outer membrane protein W</fullName>
    </submittedName>
</protein>
<dbReference type="PROSITE" id="PS00695">
    <property type="entry name" value="ENT_VIR_OMP_2"/>
    <property type="match status" value="1"/>
</dbReference>
<organism evidence="2 3">
    <name type="scientific">Microbulbifer aestuariivivens</name>
    <dbReference type="NCBI Taxonomy" id="1908308"/>
    <lineage>
        <taxon>Bacteria</taxon>
        <taxon>Pseudomonadati</taxon>
        <taxon>Pseudomonadota</taxon>
        <taxon>Gammaproteobacteria</taxon>
        <taxon>Cellvibrionales</taxon>
        <taxon>Microbulbiferaceae</taxon>
        <taxon>Microbulbifer</taxon>
    </lineage>
</organism>
<accession>A0ABP9WRF9</accession>
<dbReference type="InterPro" id="IPR011250">
    <property type="entry name" value="OMP/PagP_B-barrel"/>
</dbReference>
<reference evidence="2 3" key="1">
    <citation type="submission" date="2024-02" db="EMBL/GenBank/DDBJ databases">
        <title>Microbulbifer aestuariivivens NBRC 112533.</title>
        <authorList>
            <person name="Ichikawa N."/>
            <person name="Katano-Makiyama Y."/>
            <person name="Hidaka K."/>
        </authorList>
    </citation>
    <scope>NUCLEOTIDE SEQUENCE [LARGE SCALE GENOMIC DNA]</scope>
    <source>
        <strain evidence="2 3">NBRC 112533</strain>
    </source>
</reference>
<comment type="caution">
    <text evidence="2">The sequence shown here is derived from an EMBL/GenBank/DDBJ whole genome shotgun (WGS) entry which is preliminary data.</text>
</comment>
<keyword evidence="3" id="KW-1185">Reference proteome</keyword>
<feature type="chain" id="PRO_5045794415" evidence="1">
    <location>
        <begin position="23"/>
        <end position="244"/>
    </location>
</feature>
<dbReference type="EMBL" id="BAABRT010000009">
    <property type="protein sequence ID" value="GAA5524858.1"/>
    <property type="molecule type" value="Genomic_DNA"/>
</dbReference>
<dbReference type="Pfam" id="PF03922">
    <property type="entry name" value="OmpW"/>
    <property type="match status" value="1"/>
</dbReference>
<evidence type="ECO:0000313" key="2">
    <source>
        <dbReference type="EMBL" id="GAA5524858.1"/>
    </source>
</evidence>
<dbReference type="InterPro" id="IPR000758">
    <property type="entry name" value="Enterovir_OMP"/>
</dbReference>
<gene>
    <name evidence="2" type="primary">ompW_1</name>
    <name evidence="2" type="ORF">Maes01_01417</name>
</gene>
<dbReference type="InterPro" id="IPR005618">
    <property type="entry name" value="OMPW"/>
</dbReference>
<evidence type="ECO:0000313" key="3">
    <source>
        <dbReference type="Proteomes" id="UP001408594"/>
    </source>
</evidence>